<reference evidence="1 2" key="2">
    <citation type="journal article" date="2017" name="Genome Biol. Evol.">
        <title>Trajectories and Drivers of Genome Evolution in Surface-Associated Marine Phaeobacter.</title>
        <authorList>
            <person name="Freese H.M."/>
            <person name="Sikorski J."/>
            <person name="Bunk B."/>
            <person name="Scheuner C."/>
            <person name="Meier-Kolthoff J.P."/>
            <person name="Sproer C."/>
            <person name="Gram L."/>
            <person name="Overmann J."/>
        </authorList>
    </citation>
    <scope>NUCLEOTIDE SEQUENCE [LARGE SCALE GENOMIC DNA]</scope>
    <source>
        <strain evidence="1 2">P88</strain>
        <plasmid evidence="2">pp88_e</plasmid>
    </source>
</reference>
<dbReference type="AlphaFoldDB" id="A0A2I7KGR4"/>
<sequence length="140" mass="15156">MGTTIFTTDKPREAVIADQLAPLEIVATSFGDTSAVAAVRIPLADENTEDFRRVYDLADTDQTVTVAIVIKHEGSLNGTGTRNVSWKEMPEDMNPYYSGGATKSLLDKLTPLLPFPASANTGALPLHWAHDWRTAARAAQ</sequence>
<keyword evidence="1" id="KW-0614">Plasmid</keyword>
<geneLocation type="plasmid" evidence="2">
    <name>pp88_e</name>
</geneLocation>
<proteinExistence type="predicted"/>
<protein>
    <submittedName>
        <fullName evidence="1">Uncharacterized protein</fullName>
    </submittedName>
</protein>
<organism evidence="1 2">
    <name type="scientific">Phaeobacter inhibens</name>
    <dbReference type="NCBI Taxonomy" id="221822"/>
    <lineage>
        <taxon>Bacteria</taxon>
        <taxon>Pseudomonadati</taxon>
        <taxon>Pseudomonadota</taxon>
        <taxon>Alphaproteobacteria</taxon>
        <taxon>Rhodobacterales</taxon>
        <taxon>Roseobacteraceae</taxon>
        <taxon>Phaeobacter</taxon>
    </lineage>
</organism>
<reference evidence="1 2" key="1">
    <citation type="journal article" date="2017" name="Front. Microbiol.">
        <title>Phaeobacter piscinae sp. nov., a species of the Roseobacter group and potential aquaculture probiont.</title>
        <authorList>
            <person name="Sonnenschein E.C."/>
            <person name="Phippen C.B.W."/>
            <person name="Nielsen K.F."/>
            <person name="Mateiu R.V."/>
            <person name="Melchiorsen J."/>
            <person name="Gram L."/>
            <person name="Overmann J."/>
            <person name="Freese H.M."/>
        </authorList>
    </citation>
    <scope>NUCLEOTIDE SEQUENCE [LARGE SCALE GENOMIC DNA]</scope>
    <source>
        <strain evidence="1 2">P88</strain>
        <plasmid evidence="2">pp88_e</plasmid>
    </source>
</reference>
<name>A0A2I7KGR4_9RHOB</name>
<dbReference type="Proteomes" id="UP000236447">
    <property type="component" value="Plasmid pP88_e"/>
</dbReference>
<dbReference type="RefSeq" id="WP_024099645.1">
    <property type="nucleotide sequence ID" value="NZ_CP010730.1"/>
</dbReference>
<evidence type="ECO:0000313" key="2">
    <source>
        <dbReference type="Proteomes" id="UP000236447"/>
    </source>
</evidence>
<dbReference type="EMBL" id="CP010730">
    <property type="protein sequence ID" value="AUR01790.1"/>
    <property type="molecule type" value="Genomic_DNA"/>
</dbReference>
<dbReference type="GeneID" id="42765524"/>
<gene>
    <name evidence="1" type="ORF">PhaeoP88_04478</name>
</gene>
<accession>A0A2I7KGR4</accession>
<evidence type="ECO:0000313" key="1">
    <source>
        <dbReference type="EMBL" id="AUR01790.1"/>
    </source>
</evidence>